<dbReference type="InterPro" id="IPR041267">
    <property type="entry name" value="NLRP_HD2"/>
</dbReference>
<dbReference type="GeneID" id="109374335"/>
<dbReference type="InterPro" id="IPR007111">
    <property type="entry name" value="NACHT_NTPase"/>
</dbReference>
<protein>
    <submittedName>
        <fullName evidence="9">NACHT, LRR and PYD domains-containing protein 5</fullName>
    </submittedName>
</protein>
<evidence type="ECO:0000313" key="8">
    <source>
        <dbReference type="Proteomes" id="UP000694851"/>
    </source>
</evidence>
<evidence type="ECO:0000259" key="7">
    <source>
        <dbReference type="PROSITE" id="PS50837"/>
    </source>
</evidence>
<dbReference type="GO" id="GO:0005634">
    <property type="term" value="C:nucleus"/>
    <property type="evidence" value="ECO:0007669"/>
    <property type="project" value="TreeGrafter"/>
</dbReference>
<accession>A0A8B7Q8U0</accession>
<evidence type="ECO:0000256" key="5">
    <source>
        <dbReference type="ARBA" id="ARBA00022840"/>
    </source>
</evidence>
<sequence length="963" mass="109265">CSLVEVPEDSTPVKTDQGTSMEEEPEMSQAMEQDGATAAEIKDQGHGGDEWHYKGHVITKFAMMSDAHHDFKTLASDCLQMQMLFGAFTPDQWGFRPRTVVVHGESGVGKSALARRILLHWARGELYPGMFSYVFFFHAGEVQSRRESSFMELISGEWPDSPAPVMDILSQPERLLFVVDGFDDLDVAFKEDDDTHLCDDWAERRPVSVLMRSLLKKVLLPEASLIVTIRDVGVENLQAVVTSPRYLLVEGMSMERRTQLFLEHMKNEHQKIRVLHSVVDNHQLFGKCQVPVMWSLICQALQMQEAAGNSLPHACQILTGLYVTFVAHQLTPRDAFRRCLSLEERAVLKALCQMAAEGVWGTKFVFYGDDLRVYGLTESELSALFHMNILLPDDPGERCYTFPHPSLQEFCAALYYILEGLEKEWEPHPLFMENIKTLMELKQISSNAHLLQVKRFLFGLMNKKVVSVLENLLGCAIPPVVKRALLHWIYLLGQQANNTTPLDFLDSFYCLFETQDEEFVHLALNSFQEVWLLINRPMDLLVSSYCLQHCQYLWKIQMDVREIFSEDEVTEAWPMIPQGLQIKVPVENWWENLCLVLSTHPNLQQLDLSGSILNEWAMRTLCIKLRQPTCKIQNLIFKSAQITFGLQYLWRTVVINHSIKYLNLEGTHLKDEDMGMAHEALRHPSCMLESLRLDHCGLTHTCCLAISQILVTATRLKSLSLTGNKVTHQGTMPLCDALKVSQCTLKKLILGNCGLTAADCQDLASALISNQRLTHLYLSANNLGSEGMNLLCRALKLFSCALRRLILNDCNLDVIGCGFLALAFMGNQHLTHLSLSMNPLGDDGMILLCEAMIEPSCHLRDLELEACDLTSDCCEGLSLALFSNQSLTSINLMRNNFSPGGIMKLCPAFAHPNSNLQIIGLWKWQYPAQVRKLLEEVQLRKPQVVIGDGWYAFDEEDRYWWKN</sequence>
<keyword evidence="4" id="KW-0547">Nucleotide-binding</keyword>
<dbReference type="SMART" id="SM00368">
    <property type="entry name" value="LRR_RI"/>
    <property type="match status" value="9"/>
</dbReference>
<comment type="similarity">
    <text evidence="1">Belongs to the NLRP family.</text>
</comment>
<dbReference type="GO" id="GO:0050727">
    <property type="term" value="P:regulation of inflammatory response"/>
    <property type="evidence" value="ECO:0007669"/>
    <property type="project" value="TreeGrafter"/>
</dbReference>
<dbReference type="CTD" id="126206"/>
<dbReference type="PANTHER" id="PTHR45690:SF7">
    <property type="entry name" value="NACHT, LRR AND PYD DOMAINS-CONTAINING PROTEIN 5"/>
    <property type="match status" value="1"/>
</dbReference>
<gene>
    <name evidence="9" type="primary">NLRP5</name>
</gene>
<dbReference type="InterPro" id="IPR027417">
    <property type="entry name" value="P-loop_NTPase"/>
</dbReference>
<dbReference type="Pfam" id="PF13516">
    <property type="entry name" value="LRR_6"/>
    <property type="match status" value="3"/>
</dbReference>
<dbReference type="InterPro" id="IPR001611">
    <property type="entry name" value="Leu-rich_rpt"/>
</dbReference>
<dbReference type="PROSITE" id="PS00675">
    <property type="entry name" value="SIGMA54_INTERACT_1"/>
    <property type="match status" value="1"/>
</dbReference>
<reference evidence="9" key="1">
    <citation type="submission" date="2025-08" db="UniProtKB">
        <authorList>
            <consortium name="RefSeq"/>
        </authorList>
    </citation>
    <scope>IDENTIFICATION</scope>
    <source>
        <tissue evidence="9">Muscle</tissue>
    </source>
</reference>
<dbReference type="InterPro" id="IPR041075">
    <property type="entry name" value="NOD1/2_WH"/>
</dbReference>
<feature type="non-terminal residue" evidence="9">
    <location>
        <position position="1"/>
    </location>
</feature>
<evidence type="ECO:0000256" key="3">
    <source>
        <dbReference type="ARBA" id="ARBA00022737"/>
    </source>
</evidence>
<dbReference type="RefSeq" id="XP_019484392.1">
    <property type="nucleotide sequence ID" value="XM_019628847.1"/>
</dbReference>
<dbReference type="SUPFAM" id="SSF52047">
    <property type="entry name" value="RNI-like"/>
    <property type="match status" value="1"/>
</dbReference>
<dbReference type="FunFam" id="3.40.50.300:FF:000442">
    <property type="entry name" value="NACHT, LRR and PYD domains-containing protein 3"/>
    <property type="match status" value="1"/>
</dbReference>
<evidence type="ECO:0000256" key="1">
    <source>
        <dbReference type="ARBA" id="ARBA00008665"/>
    </source>
</evidence>
<evidence type="ECO:0000313" key="9">
    <source>
        <dbReference type="RefSeq" id="XP_019484392.1"/>
    </source>
</evidence>
<dbReference type="Gene3D" id="3.40.50.300">
    <property type="entry name" value="P-loop containing nucleotide triphosphate hydrolases"/>
    <property type="match status" value="1"/>
</dbReference>
<evidence type="ECO:0000256" key="4">
    <source>
        <dbReference type="ARBA" id="ARBA00022741"/>
    </source>
</evidence>
<proteinExistence type="inferred from homology"/>
<dbReference type="Pfam" id="PF17776">
    <property type="entry name" value="NLRC4_HD2"/>
    <property type="match status" value="1"/>
</dbReference>
<keyword evidence="5" id="KW-0067">ATP-binding</keyword>
<dbReference type="KEGG" id="hai:109374335"/>
<organism evidence="8 9">
    <name type="scientific">Hipposideros armiger</name>
    <name type="common">Great Himalayan leaf-nosed bat</name>
    <dbReference type="NCBI Taxonomy" id="186990"/>
    <lineage>
        <taxon>Eukaryota</taxon>
        <taxon>Metazoa</taxon>
        <taxon>Chordata</taxon>
        <taxon>Craniata</taxon>
        <taxon>Vertebrata</taxon>
        <taxon>Euteleostomi</taxon>
        <taxon>Mammalia</taxon>
        <taxon>Eutheria</taxon>
        <taxon>Laurasiatheria</taxon>
        <taxon>Chiroptera</taxon>
        <taxon>Yinpterochiroptera</taxon>
        <taxon>Rhinolophoidea</taxon>
        <taxon>Hipposideridae</taxon>
        <taxon>Hipposideros</taxon>
    </lineage>
</organism>
<dbReference type="Pfam" id="PF05729">
    <property type="entry name" value="NACHT"/>
    <property type="match status" value="1"/>
</dbReference>
<dbReference type="InterPro" id="IPR050637">
    <property type="entry name" value="NLRP_innate_immun_reg"/>
</dbReference>
<dbReference type="InterPro" id="IPR032675">
    <property type="entry name" value="LRR_dom_sf"/>
</dbReference>
<keyword evidence="2" id="KW-0433">Leucine-rich repeat</keyword>
<dbReference type="PANTHER" id="PTHR45690">
    <property type="entry name" value="NACHT, LRR AND PYD DOMAINS-CONTAINING PROTEIN 12"/>
    <property type="match status" value="1"/>
</dbReference>
<dbReference type="GO" id="GO:0005524">
    <property type="term" value="F:ATP binding"/>
    <property type="evidence" value="ECO:0007669"/>
    <property type="project" value="UniProtKB-KW"/>
</dbReference>
<keyword evidence="8" id="KW-1185">Reference proteome</keyword>
<dbReference type="InterPro" id="IPR025662">
    <property type="entry name" value="Sigma_54_int_dom_ATP-bd_1"/>
</dbReference>
<dbReference type="AlphaFoldDB" id="A0A8B7Q8U0"/>
<feature type="region of interest" description="Disordered" evidence="6">
    <location>
        <begin position="1"/>
        <end position="46"/>
    </location>
</feature>
<dbReference type="GO" id="GO:0005938">
    <property type="term" value="C:cell cortex"/>
    <property type="evidence" value="ECO:0007669"/>
    <property type="project" value="TreeGrafter"/>
</dbReference>
<dbReference type="GO" id="GO:0106333">
    <property type="term" value="C:subcortical maternal complex"/>
    <property type="evidence" value="ECO:0007669"/>
    <property type="project" value="TreeGrafter"/>
</dbReference>
<evidence type="ECO:0000256" key="6">
    <source>
        <dbReference type="SAM" id="MobiDB-lite"/>
    </source>
</evidence>
<dbReference type="SUPFAM" id="SSF52540">
    <property type="entry name" value="P-loop containing nucleoside triphosphate hydrolases"/>
    <property type="match status" value="1"/>
</dbReference>
<dbReference type="Pfam" id="PF17779">
    <property type="entry name" value="WHD_NOD2"/>
    <property type="match status" value="1"/>
</dbReference>
<feature type="domain" description="NACHT" evidence="7">
    <location>
        <begin position="98"/>
        <end position="230"/>
    </location>
</feature>
<dbReference type="Proteomes" id="UP000694851">
    <property type="component" value="Unplaced"/>
</dbReference>
<keyword evidence="3" id="KW-0677">Repeat</keyword>
<dbReference type="GO" id="GO:0005739">
    <property type="term" value="C:mitochondrion"/>
    <property type="evidence" value="ECO:0007669"/>
    <property type="project" value="TreeGrafter"/>
</dbReference>
<dbReference type="Gene3D" id="3.80.10.10">
    <property type="entry name" value="Ribonuclease Inhibitor"/>
    <property type="match status" value="1"/>
</dbReference>
<evidence type="ECO:0000256" key="2">
    <source>
        <dbReference type="ARBA" id="ARBA00022614"/>
    </source>
</evidence>
<dbReference type="PROSITE" id="PS50837">
    <property type="entry name" value="NACHT"/>
    <property type="match status" value="1"/>
</dbReference>
<dbReference type="OrthoDB" id="120976at2759"/>
<dbReference type="GO" id="GO:0005829">
    <property type="term" value="C:cytosol"/>
    <property type="evidence" value="ECO:0007669"/>
    <property type="project" value="TreeGrafter"/>
</dbReference>
<name>A0A8B7Q8U0_HIPAR</name>